<proteinExistence type="predicted"/>
<comment type="caution">
    <text evidence="1">The sequence shown here is derived from an EMBL/GenBank/DDBJ whole genome shotgun (WGS) entry which is preliminary data.</text>
</comment>
<accession>A0ABR9ZZP4</accession>
<dbReference type="Proteomes" id="UP000614200">
    <property type="component" value="Unassembled WGS sequence"/>
</dbReference>
<dbReference type="EMBL" id="JADKNH010000023">
    <property type="protein sequence ID" value="MBF4695924.1"/>
    <property type="molecule type" value="Genomic_DNA"/>
</dbReference>
<keyword evidence="2" id="KW-1185">Reference proteome</keyword>
<protein>
    <submittedName>
        <fullName evidence="1">Uncharacterized protein</fullName>
    </submittedName>
</protein>
<gene>
    <name evidence="1" type="ORF">ISU02_22730</name>
</gene>
<evidence type="ECO:0000313" key="1">
    <source>
        <dbReference type="EMBL" id="MBF4695924.1"/>
    </source>
</evidence>
<evidence type="ECO:0000313" key="2">
    <source>
        <dbReference type="Proteomes" id="UP000614200"/>
    </source>
</evidence>
<name>A0ABR9ZZP4_9FIRM</name>
<dbReference type="RefSeq" id="WP_194704156.1">
    <property type="nucleotide sequence ID" value="NZ_JADKNH010000023.1"/>
</dbReference>
<reference evidence="1 2" key="1">
    <citation type="submission" date="2020-11" db="EMBL/GenBank/DDBJ databases">
        <title>Fusibacter basophilias sp. nov.</title>
        <authorList>
            <person name="Qiu D."/>
        </authorList>
    </citation>
    <scope>NUCLEOTIDE SEQUENCE [LARGE SCALE GENOMIC DNA]</scope>
    <source>
        <strain evidence="1 2">Q10-2</strain>
    </source>
</reference>
<sequence length="229" mass="26064">MYEALEVGKIVQLVLQKLYIEFGVRALLVVDEFSEGTLDEKSVSEMAKAMKIPWLSVDILKLNTHTLDTHTCEMIEVLKAHGVVIHKIFNLETFEQSNQALAAYICLFLSDVNILESEKYAYFSFQNPKDQLIYQFLKMGKVVYYQSKDLTSCNKAKVKVIELQSRRIQELHALGLEMIGQKIHTLEGFCDIKRLKAFEGETIILAENVILSPLAKDFIKSGAVTVVRK</sequence>
<organism evidence="1 2">
    <name type="scientific">Fusibacter ferrireducens</name>
    <dbReference type="NCBI Taxonomy" id="2785058"/>
    <lineage>
        <taxon>Bacteria</taxon>
        <taxon>Bacillati</taxon>
        <taxon>Bacillota</taxon>
        <taxon>Clostridia</taxon>
        <taxon>Eubacteriales</taxon>
        <taxon>Eubacteriales Family XII. Incertae Sedis</taxon>
        <taxon>Fusibacter</taxon>
    </lineage>
</organism>